<dbReference type="STRING" id="1754190.A0A1Y2DJH2"/>
<dbReference type="InterPro" id="IPR018972">
    <property type="entry name" value="Sas10_C_dom"/>
</dbReference>
<feature type="compositionally biased region" description="Acidic residues" evidence="6">
    <location>
        <begin position="530"/>
        <end position="544"/>
    </location>
</feature>
<feature type="coiled-coil region" evidence="5">
    <location>
        <begin position="134"/>
        <end position="237"/>
    </location>
</feature>
<organism evidence="8 9">
    <name type="scientific">Neocallimastix californiae</name>
    <dbReference type="NCBI Taxonomy" id="1754190"/>
    <lineage>
        <taxon>Eukaryota</taxon>
        <taxon>Fungi</taxon>
        <taxon>Fungi incertae sedis</taxon>
        <taxon>Chytridiomycota</taxon>
        <taxon>Chytridiomycota incertae sedis</taxon>
        <taxon>Neocallimastigomycetes</taxon>
        <taxon>Neocallimastigales</taxon>
        <taxon>Neocallimastigaceae</taxon>
        <taxon>Neocallimastix</taxon>
    </lineage>
</organism>
<feature type="region of interest" description="Disordered" evidence="6">
    <location>
        <begin position="1"/>
        <end position="28"/>
    </location>
</feature>
<evidence type="ECO:0000256" key="1">
    <source>
        <dbReference type="ARBA" id="ARBA00004123"/>
    </source>
</evidence>
<keyword evidence="9" id="KW-1185">Reference proteome</keyword>
<dbReference type="EMBL" id="MCOG01000064">
    <property type="protein sequence ID" value="ORY59371.1"/>
    <property type="molecule type" value="Genomic_DNA"/>
</dbReference>
<protein>
    <recommendedName>
        <fullName evidence="7">Sas10 C-terminal domain-containing protein</fullName>
    </recommendedName>
</protein>
<reference evidence="8 9" key="1">
    <citation type="submission" date="2016-08" db="EMBL/GenBank/DDBJ databases">
        <title>A Parts List for Fungal Cellulosomes Revealed by Comparative Genomics.</title>
        <authorList>
            <consortium name="DOE Joint Genome Institute"/>
            <person name="Haitjema C.H."/>
            <person name="Gilmore S.P."/>
            <person name="Henske J.K."/>
            <person name="Solomon K.V."/>
            <person name="De Groot R."/>
            <person name="Kuo A."/>
            <person name="Mondo S.J."/>
            <person name="Salamov A.A."/>
            <person name="Labutti K."/>
            <person name="Zhao Z."/>
            <person name="Chiniquy J."/>
            <person name="Barry K."/>
            <person name="Brewer H.M."/>
            <person name="Purvine S.O."/>
            <person name="Wright A.T."/>
            <person name="Boxma B."/>
            <person name="Van Alen T."/>
            <person name="Hackstein J.H."/>
            <person name="Baker S.E."/>
            <person name="Grigoriev I.V."/>
            <person name="O'Malley M.A."/>
        </authorList>
    </citation>
    <scope>NUCLEOTIDE SEQUENCE [LARGE SCALE GENOMIC DNA]</scope>
    <source>
        <strain evidence="8 9">G1</strain>
    </source>
</reference>
<accession>A0A1Y2DJH2</accession>
<feature type="compositionally biased region" description="Acidic residues" evidence="6">
    <location>
        <begin position="53"/>
        <end position="71"/>
    </location>
</feature>
<keyword evidence="3" id="KW-0597">Phosphoprotein</keyword>
<keyword evidence="5" id="KW-0175">Coiled coil</keyword>
<feature type="region of interest" description="Disordered" evidence="6">
    <location>
        <begin position="498"/>
        <end position="569"/>
    </location>
</feature>
<dbReference type="Pfam" id="PF09368">
    <property type="entry name" value="Sas10"/>
    <property type="match status" value="1"/>
</dbReference>
<dbReference type="GO" id="GO:0000462">
    <property type="term" value="P:maturation of SSU-rRNA from tricistronic rRNA transcript (SSU-rRNA, 5.8S rRNA, LSU-rRNA)"/>
    <property type="evidence" value="ECO:0007669"/>
    <property type="project" value="TreeGrafter"/>
</dbReference>
<feature type="region of interest" description="Disordered" evidence="6">
    <location>
        <begin position="368"/>
        <end position="479"/>
    </location>
</feature>
<feature type="compositionally biased region" description="Basic and acidic residues" evidence="6">
    <location>
        <begin position="502"/>
        <end position="529"/>
    </location>
</feature>
<feature type="region of interest" description="Disordered" evidence="6">
    <location>
        <begin position="612"/>
        <end position="649"/>
    </location>
</feature>
<feature type="compositionally biased region" description="Basic residues" evidence="6">
    <location>
        <begin position="635"/>
        <end position="649"/>
    </location>
</feature>
<feature type="compositionally biased region" description="Basic residues" evidence="6">
    <location>
        <begin position="446"/>
        <end position="455"/>
    </location>
</feature>
<dbReference type="AlphaFoldDB" id="A0A1Y2DJH2"/>
<dbReference type="GO" id="GO:0032040">
    <property type="term" value="C:small-subunit processome"/>
    <property type="evidence" value="ECO:0007669"/>
    <property type="project" value="TreeGrafter"/>
</dbReference>
<name>A0A1Y2DJH2_9FUNG</name>
<dbReference type="Proteomes" id="UP000193920">
    <property type="component" value="Unassembled WGS sequence"/>
</dbReference>
<feature type="compositionally biased region" description="Basic and acidic residues" evidence="6">
    <location>
        <begin position="456"/>
        <end position="467"/>
    </location>
</feature>
<comment type="subcellular location">
    <subcellularLocation>
        <location evidence="1">Nucleus</location>
    </subcellularLocation>
</comment>
<evidence type="ECO:0000256" key="4">
    <source>
        <dbReference type="ARBA" id="ARBA00023242"/>
    </source>
</evidence>
<feature type="compositionally biased region" description="Acidic residues" evidence="6">
    <location>
        <begin position="373"/>
        <end position="383"/>
    </location>
</feature>
<feature type="domain" description="Sas10 C-terminal" evidence="7">
    <location>
        <begin position="619"/>
        <end position="693"/>
    </location>
</feature>
<feature type="coiled-coil region" evidence="5">
    <location>
        <begin position="300"/>
        <end position="334"/>
    </location>
</feature>
<dbReference type="Pfam" id="PF04000">
    <property type="entry name" value="Sas10_Utp3"/>
    <property type="match status" value="1"/>
</dbReference>
<feature type="compositionally biased region" description="Acidic residues" evidence="6">
    <location>
        <begin position="80"/>
        <end position="90"/>
    </location>
</feature>
<dbReference type="PANTHER" id="PTHR13237:SF8">
    <property type="entry name" value="SOMETHING ABOUT SILENCING PROTEIN 10"/>
    <property type="match status" value="1"/>
</dbReference>
<dbReference type="OrthoDB" id="1924577at2759"/>
<feature type="compositionally biased region" description="Basic and acidic residues" evidence="6">
    <location>
        <begin position="433"/>
        <end position="445"/>
    </location>
</feature>
<gene>
    <name evidence="8" type="ORF">LY90DRAFT_668862</name>
</gene>
<comment type="similarity">
    <text evidence="2">Belongs to the SAS10 family.</text>
</comment>
<feature type="compositionally biased region" description="Basic and acidic residues" evidence="6">
    <location>
        <begin position="618"/>
        <end position="632"/>
    </location>
</feature>
<evidence type="ECO:0000259" key="7">
    <source>
        <dbReference type="Pfam" id="PF09368"/>
    </source>
</evidence>
<evidence type="ECO:0000256" key="3">
    <source>
        <dbReference type="ARBA" id="ARBA00022553"/>
    </source>
</evidence>
<sequence length="695" mass="81789">MARKKGNRKVVKQSEFSDEEDYKTGASVNRWEIADDVELDSEDEFHKQREIIDLDDEDNKEEDSEEEEGNEEVFGLDGVSSDEDDEEEVDLGIYKVENNEDIIEKEKYKEIDEKAWGKRRDIYYNADDADADDEIAKEEEYEALRLQKERIEQLNEEDFIDDSFAAKLSGKTGIDGDIEKEEENEEEEQEELVNKNLKENISKMSKDEQLSIIFNQTPEMLELIEDYKEKLNELKEKIIPILKMIEKDEIRNSLEKKAIKYLKFKYQLIVTYLTNISFYLVLRSSISVNKIKEHPVISTLVDIKLILDKIEKEVEGKEEEKKKKRKKNNKSKEKTIIATMIDELNRQVKEGRPEDDSQDIHNKLLAEVHEEFSNDDEDDDKDYENENKEDMNNIIDNEETQISSEENKKKKKKNEKHVQISEEVQEYSDSDYEERFISLKYENNKTKKSKKSKKEKKSEDFNEAKINEEDDELDDGDKKKNSLRFYASNINKSLSKLSGKKLTGDLDVPYKRKDKKEISEEVKKSRESADADIFDDTDDLDLNDGLDLNSNLRSNKRPRGENEFDNDYVDDFNDEDLQYYEDVNNATKEKKRVKEENFKKIKQELLEESMIDENDLAPGEKRHINKTIEKNRGLTPHRKREKKNPRVKHRKNYEKAMIKLKSFRRVAVNKGEVGPYAGETTGIKTKLSRSVRFTN</sequence>
<evidence type="ECO:0000256" key="5">
    <source>
        <dbReference type="SAM" id="Coils"/>
    </source>
</evidence>
<evidence type="ECO:0000256" key="6">
    <source>
        <dbReference type="SAM" id="MobiDB-lite"/>
    </source>
</evidence>
<dbReference type="InterPro" id="IPR007146">
    <property type="entry name" value="Sas10/Utp3/C1D"/>
</dbReference>
<proteinExistence type="inferred from homology"/>
<evidence type="ECO:0000256" key="2">
    <source>
        <dbReference type="ARBA" id="ARBA00010979"/>
    </source>
</evidence>
<comment type="caution">
    <text evidence="8">The sequence shown here is derived from an EMBL/GenBank/DDBJ whole genome shotgun (WGS) entry which is preliminary data.</text>
</comment>
<keyword evidence="4" id="KW-0539">Nucleus</keyword>
<dbReference type="PANTHER" id="PTHR13237">
    <property type="entry name" value="SOMETHING ABOUT SILENCING PROTEIN 10-RELATED"/>
    <property type="match status" value="1"/>
</dbReference>
<feature type="region of interest" description="Disordered" evidence="6">
    <location>
        <begin position="42"/>
        <end position="90"/>
    </location>
</feature>
<feature type="compositionally biased region" description="Basic residues" evidence="6">
    <location>
        <begin position="1"/>
        <end position="11"/>
    </location>
</feature>
<evidence type="ECO:0000313" key="9">
    <source>
        <dbReference type="Proteomes" id="UP000193920"/>
    </source>
</evidence>
<feature type="compositionally biased region" description="Acidic residues" evidence="6">
    <location>
        <begin position="423"/>
        <end position="432"/>
    </location>
</feature>
<evidence type="ECO:0000313" key="8">
    <source>
        <dbReference type="EMBL" id="ORY59371.1"/>
    </source>
</evidence>